<proteinExistence type="inferred from homology"/>
<dbReference type="EMBL" id="JAWJWE010000003">
    <property type="protein sequence ID" value="KAK6639041.1"/>
    <property type="molecule type" value="Genomic_DNA"/>
</dbReference>
<organism evidence="2 3">
    <name type="scientific">Polyplax serrata</name>
    <name type="common">Common mouse louse</name>
    <dbReference type="NCBI Taxonomy" id="468196"/>
    <lineage>
        <taxon>Eukaryota</taxon>
        <taxon>Metazoa</taxon>
        <taxon>Ecdysozoa</taxon>
        <taxon>Arthropoda</taxon>
        <taxon>Hexapoda</taxon>
        <taxon>Insecta</taxon>
        <taxon>Pterygota</taxon>
        <taxon>Neoptera</taxon>
        <taxon>Paraneoptera</taxon>
        <taxon>Psocodea</taxon>
        <taxon>Troctomorpha</taxon>
        <taxon>Phthiraptera</taxon>
        <taxon>Anoplura</taxon>
        <taxon>Polyplacidae</taxon>
        <taxon>Polyplax</taxon>
    </lineage>
</organism>
<protein>
    <submittedName>
        <fullName evidence="2">Uncharacterized protein</fullName>
    </submittedName>
</protein>
<dbReference type="AlphaFoldDB" id="A0AAN8PCG4"/>
<comment type="similarity">
    <text evidence="1">Belongs to the UPF0728 family.</text>
</comment>
<reference evidence="2 3" key="1">
    <citation type="submission" date="2023-10" db="EMBL/GenBank/DDBJ databases">
        <title>Genomes of two closely related lineages of the louse Polyplax serrata with different host specificities.</title>
        <authorList>
            <person name="Martinu J."/>
            <person name="Tarabai H."/>
            <person name="Stefka J."/>
            <person name="Hypsa V."/>
        </authorList>
    </citation>
    <scope>NUCLEOTIDE SEQUENCE [LARGE SCALE GENOMIC DNA]</scope>
    <source>
        <strain evidence="2">HR10_N</strain>
    </source>
</reference>
<dbReference type="Proteomes" id="UP001372834">
    <property type="component" value="Unassembled WGS sequence"/>
</dbReference>
<evidence type="ECO:0000313" key="2">
    <source>
        <dbReference type="EMBL" id="KAK6639041.1"/>
    </source>
</evidence>
<gene>
    <name evidence="2" type="ORF">RUM43_007311</name>
</gene>
<accession>A0AAN8PCG4</accession>
<comment type="caution">
    <text evidence="2">The sequence shown here is derived from an EMBL/GenBank/DDBJ whole genome shotgun (WGS) entry which is preliminary data.</text>
</comment>
<name>A0AAN8PCG4_POLSC</name>
<sequence>MAFIELHYGPYLESGIIKHRTNRLMNLVDYLQQKGHSVVLIPSIHFDTLEVITALRVAFRCRITFLSQLNYNVFGKNHDPTFMKAIQAIDETLGRIGQVGPNIKVPGMYKGMFAISQDFGSGIIHNNSPELIAELMAEEDYDSESSNESERAIEKAHKRKKSIKFLNF</sequence>
<evidence type="ECO:0000313" key="3">
    <source>
        <dbReference type="Proteomes" id="UP001372834"/>
    </source>
</evidence>
<dbReference type="Pfam" id="PF15092">
    <property type="entry name" value="UPF0728"/>
    <property type="match status" value="1"/>
</dbReference>
<dbReference type="InterPro" id="IPR027885">
    <property type="entry name" value="UPF0728"/>
</dbReference>
<evidence type="ECO:0000256" key="1">
    <source>
        <dbReference type="ARBA" id="ARBA00009973"/>
    </source>
</evidence>